<dbReference type="Gene3D" id="2.60.40.10">
    <property type="entry name" value="Immunoglobulins"/>
    <property type="match status" value="1"/>
</dbReference>
<gene>
    <name evidence="3" type="ORF">ON006_03430</name>
</gene>
<dbReference type="RefSeq" id="WP_244823909.1">
    <property type="nucleotide sequence ID" value="NZ_CP112998.1"/>
</dbReference>
<evidence type="ECO:0000313" key="3">
    <source>
        <dbReference type="EMBL" id="WAC13017.1"/>
    </source>
</evidence>
<dbReference type="SUPFAM" id="SSF49899">
    <property type="entry name" value="Concanavalin A-like lectins/glucanases"/>
    <property type="match status" value="1"/>
</dbReference>
<dbReference type="InterPro" id="IPR013320">
    <property type="entry name" value="ConA-like_dom_sf"/>
</dbReference>
<evidence type="ECO:0000259" key="2">
    <source>
        <dbReference type="PROSITE" id="PS50853"/>
    </source>
</evidence>
<dbReference type="GO" id="GO:0004553">
    <property type="term" value="F:hydrolase activity, hydrolyzing O-glycosyl compounds"/>
    <property type="evidence" value="ECO:0007669"/>
    <property type="project" value="UniProtKB-ARBA"/>
</dbReference>
<dbReference type="InterPro" id="IPR013783">
    <property type="entry name" value="Ig-like_fold"/>
</dbReference>
<feature type="chain" id="PRO_5038659886" evidence="1">
    <location>
        <begin position="25"/>
        <end position="1546"/>
    </location>
</feature>
<dbReference type="InterPro" id="IPR036116">
    <property type="entry name" value="FN3_sf"/>
</dbReference>
<keyword evidence="4" id="KW-1185">Reference proteome</keyword>
<sequence length="1546" mass="167992">MTNSRLFFLFLFSLLLSLSGYQTTAEILAAAADADSVDVTDRIVNPSFESAFTGWTNDGLATQNNADFNPQKAGNTYVEKWVGSPPLPNVSISQKITGLANGQYTLWIGAQHITQNPLRGQPGGFVFGNDAKKEVGAKGEYAVDFLVVDGTARIGFKTENSKANWAACDNFRLYYKGVATDSMRVRLQVLVDSATIVSAKKMLNADRTALESALASAQQSLSQNAAGDELADRIVQLQNVLGTVSLSIDAFIGLQEAIDAADIVYGDGSGTGAATLLEVIDRNKVLVNHLDAALEDLHNGAEEIYAAILAFRLANASVASPLEMTQHIVNPSFESSFTGWINSGLATQSNADFNPQKAGSIYVEKWVGSPPLPNVSVSQKIVDLPNGKYALKIGAQHIAQNPLSGQPGGFVFANDAQTEVKEKSEYAVDFLVVDNTATIGFKTENSQGNWAACDNFRLYYQGAATDAIKEKLQALVDSATIVLNEKMQNAHRTPLQNAVDSGNQSLVNNAENEWPDRIVALQNTLSAAWISIEAYSKLQTAVDSAVAAYGDGSGNGAGNLLAVIDENKALVDHLDAALADVQKAPDEVYAAILAFRVANATGPAPVVVTDARMARGATMAFGRSTISGVEASRIREHGFCWSTSPQPTIFDNKTTSYFSNNGFIYRIENLQPATVYYLRAYAIGPNYVVGYGEVVKVTTIPKGNVTYQLQSSVTESGEHYPRIASAMQSAVDYYNNLTSISGHHLSVNYNAGTPTAEASYGGYMQFGASASYQRTGTALHEIAHTIGVGQHWIWYGPNSPLRAEGTRGKWLGERANKVVQFLDNDPAAFMTGDAVHMWPYGINGAHEDNNSAFLYTANALIVQALGEDGLPPTGGFATPAYTFDSDTSKYYIKIEDEKLGFNTSFLVENESGQLANKVISATDVLKESHAAWYVQFIPATGYYQIRNAATGKLFTYQGDNDMGLTASNLATTQSFQLMGARYNTMIGEGEKSFSAKAYWIVSPQPNMTPPTLGANADGSTSAVAFSFTDAAKSQRWFLLTGENVKSFESLLVAPTEIENLHVASGDAKIILTWDSSFGTSYDVFRAEAQNGTYTSVAENLSFARYEDTATTNGQTYHYKLVAHNDLGTSPESAILSGTPVKGQHLHLSFDENSGSIAYDDWGAFHAQLKNGATWSAGINVPSNRTVSNRTVESDQSALMLSETDRSYLQLDPGVVSTLSDFSLAAWVKLPENLGDNARLFDFGSGTDTYMAFAPKVGSNVWYQIRHASGDYALFIPYTIPANEWVHLAITQQDKTFRFFVNGKLIFTDQQATVKPSDLGVTTQNYLGRSQWSNDPYGNQALEDFRIYNFALSEQQMATLADANSLPVRLISFEGKADTEGNYLTWRTAEELNNDHFIVERAFNMPSNFQAIAQLKGKGTTALESDYQFIDTQARGRMAYYRLRQVDIDGTTDFSRIIAIDNRTLRPLNAYPNPAADHITVELPDASVARVHYQVFSVNGRLVLEDKQYLPNEGSVHIDTSRLPVGVYRIMIAKPVGSGFGATVIKR</sequence>
<organism evidence="3 4">
    <name type="scientific">Dyadobacter pollutisoli</name>
    <dbReference type="NCBI Taxonomy" id="2910158"/>
    <lineage>
        <taxon>Bacteria</taxon>
        <taxon>Pseudomonadati</taxon>
        <taxon>Bacteroidota</taxon>
        <taxon>Cytophagia</taxon>
        <taxon>Cytophagales</taxon>
        <taxon>Spirosomataceae</taxon>
        <taxon>Dyadobacter</taxon>
    </lineage>
</organism>
<evidence type="ECO:0000256" key="1">
    <source>
        <dbReference type="SAM" id="SignalP"/>
    </source>
</evidence>
<dbReference type="EMBL" id="CP112998">
    <property type="protein sequence ID" value="WAC13017.1"/>
    <property type="molecule type" value="Genomic_DNA"/>
</dbReference>
<feature type="domain" description="Fibronectin type-III" evidence="2">
    <location>
        <begin position="1053"/>
        <end position="1143"/>
    </location>
</feature>
<feature type="signal peptide" evidence="1">
    <location>
        <begin position="1"/>
        <end position="24"/>
    </location>
</feature>
<dbReference type="Gene3D" id="2.60.120.200">
    <property type="match status" value="1"/>
</dbReference>
<name>A0A9E8NEV1_9BACT</name>
<proteinExistence type="predicted"/>
<dbReference type="Gene3D" id="2.60.120.260">
    <property type="entry name" value="Galactose-binding domain-like"/>
    <property type="match status" value="2"/>
</dbReference>
<evidence type="ECO:0000313" key="4">
    <source>
        <dbReference type="Proteomes" id="UP001164653"/>
    </source>
</evidence>
<dbReference type="PROSITE" id="PS50853">
    <property type="entry name" value="FN3"/>
    <property type="match status" value="1"/>
</dbReference>
<dbReference type="InterPro" id="IPR003961">
    <property type="entry name" value="FN3_dom"/>
</dbReference>
<dbReference type="CDD" id="cd00063">
    <property type="entry name" value="FN3"/>
    <property type="match status" value="1"/>
</dbReference>
<reference evidence="3" key="1">
    <citation type="submission" date="2022-11" db="EMBL/GenBank/DDBJ databases">
        <title>Dyadobacter pollutisoli sp. nov., isolated from plastic dumped soil.</title>
        <authorList>
            <person name="Kim J.M."/>
            <person name="Kim K.R."/>
            <person name="Lee J.K."/>
            <person name="Hao L."/>
            <person name="Jeon C.O."/>
        </authorList>
    </citation>
    <scope>NUCLEOTIDE SEQUENCE</scope>
    <source>
        <strain evidence="3">U1</strain>
    </source>
</reference>
<protein>
    <submittedName>
        <fullName evidence="3">T9SS type A sorting domain-containing protein</fullName>
    </submittedName>
</protein>
<dbReference type="NCBIfam" id="TIGR04183">
    <property type="entry name" value="Por_Secre_tail"/>
    <property type="match status" value="1"/>
</dbReference>
<dbReference type="SUPFAM" id="SSF49265">
    <property type="entry name" value="Fibronectin type III"/>
    <property type="match status" value="1"/>
</dbReference>
<keyword evidence="1" id="KW-0732">Signal</keyword>
<accession>A0A9E8NEV1</accession>
<dbReference type="Pfam" id="PF13385">
    <property type="entry name" value="Laminin_G_3"/>
    <property type="match status" value="1"/>
</dbReference>
<dbReference type="Proteomes" id="UP001164653">
    <property type="component" value="Chromosome"/>
</dbReference>
<dbReference type="InterPro" id="IPR026444">
    <property type="entry name" value="Secre_tail"/>
</dbReference>
<dbReference type="KEGG" id="dpf:ON006_03430"/>
<dbReference type="Pfam" id="PF18962">
    <property type="entry name" value="Por_Secre_tail"/>
    <property type="match status" value="1"/>
</dbReference>
<dbReference type="GO" id="GO:0005975">
    <property type="term" value="P:carbohydrate metabolic process"/>
    <property type="evidence" value="ECO:0007669"/>
    <property type="project" value="UniProtKB-ARBA"/>
</dbReference>